<dbReference type="eggNOG" id="ENOG502QZ4I">
    <property type="taxonomic scope" value="Eukaryota"/>
</dbReference>
<sequence length="692" mass="76159">MRWLSVVQAAAAFLAGADIVAALPSSSPRDLHVHERREVSHQRLHRRLDGDVVLPMRIGLRQNENAAAQSELWLREVSDPKSENFGKHWSADKIVEAFKPTDETVDTVRKWLVENGIAKERITHSDNKGWLAFDATAKEAETLLQTEYYHDADTHHDAKRATVGSNAYHLPGHIRAHVDYITPGVKSVSMNLHKRRLRRSTEERSEDATSDASATTKSRNSRRSRKAFPPDMVGKDANSLDTCDQVLSPACVQALYNFKAPNPQDPVSPKNVLGIFEEGDYYEQLDLDTFYHKYVSSQVPNGTHPKLESIDGGVAPVDNIADDGGESLLDFCVAYPIIYPQEITLYQTDDEYYAADGGGGSGLFNTFLDAIDGSYCTYSAYGETGNSDIDPTYPDKEGPAADNPYQGQLMCGVYKPTNVISISYGVYEQDQPYAYQRRQCDEYLKLALQGVTILFASGDTGVGGYTYGTFGNSGYYGCLGEKDNVFTPSQACSCPWVTNVGATEIFPNKTVSDPEQAVLEMADRPNGNYSSSGGFSNIFSIPWYQLAAIELYYLVDNPPYPYYHNGHWQNATNGGVYNRNGRGIPDVAANGDNYPVAQDGRFYLSGGTSQSAPLFASLLNRIIEERIKIGKGALGFINPTLYAHPYVLNDITEGKNPGCGTWGFSCAPGWDPVTGLGTPNYPKLLELFLALP</sequence>
<keyword evidence="5 8" id="KW-0720">Serine protease</keyword>
<protein>
    <submittedName>
        <fullName evidence="12">Protease s8 tripeptidyl peptidase</fullName>
    </submittedName>
</protein>
<evidence type="ECO:0000313" key="13">
    <source>
        <dbReference type="Proteomes" id="UP000016923"/>
    </source>
</evidence>
<dbReference type="Proteomes" id="UP000016923">
    <property type="component" value="Unassembled WGS sequence"/>
</dbReference>
<dbReference type="Gene3D" id="3.40.50.200">
    <property type="entry name" value="Peptidase S8/S53 domain"/>
    <property type="match status" value="1"/>
</dbReference>
<feature type="active site" description="Charge relay system" evidence="8">
    <location>
        <position position="326"/>
    </location>
</feature>
<dbReference type="SUPFAM" id="SSF52743">
    <property type="entry name" value="Subtilisin-like"/>
    <property type="match status" value="1"/>
</dbReference>
<feature type="chain" id="PRO_5004519341" evidence="10">
    <location>
        <begin position="23"/>
        <end position="692"/>
    </location>
</feature>
<dbReference type="HOGENOM" id="CLU_013783_4_0_1"/>
<dbReference type="GO" id="GO:0046872">
    <property type="term" value="F:metal ion binding"/>
    <property type="evidence" value="ECO:0007669"/>
    <property type="project" value="UniProtKB-UniRule"/>
</dbReference>
<evidence type="ECO:0000256" key="1">
    <source>
        <dbReference type="ARBA" id="ARBA00004239"/>
    </source>
</evidence>
<dbReference type="OMA" id="FPNSCPY"/>
<dbReference type="GO" id="GO:0008240">
    <property type="term" value="F:tripeptidyl-peptidase activity"/>
    <property type="evidence" value="ECO:0007669"/>
    <property type="project" value="TreeGrafter"/>
</dbReference>
<gene>
    <name evidence="12" type="ORF">F503_02673</name>
</gene>
<dbReference type="AlphaFoldDB" id="S3CZY4"/>
<evidence type="ECO:0000313" key="12">
    <source>
        <dbReference type="EMBL" id="EPE06545.1"/>
    </source>
</evidence>
<keyword evidence="13" id="KW-1185">Reference proteome</keyword>
<dbReference type="STRING" id="1262450.S3CZY4"/>
<evidence type="ECO:0000256" key="2">
    <source>
        <dbReference type="ARBA" id="ARBA00022670"/>
    </source>
</evidence>
<keyword evidence="7" id="KW-0865">Zymogen</keyword>
<dbReference type="PANTHER" id="PTHR14218:SF19">
    <property type="entry name" value="SERINE PROTEASE AORO, PUTATIVE (AFU_ORTHOLOGUE AFUA_6G10250)-RELATED"/>
    <property type="match status" value="1"/>
</dbReference>
<keyword evidence="4 8" id="KW-0378">Hydrolase</keyword>
<evidence type="ECO:0000256" key="8">
    <source>
        <dbReference type="PROSITE-ProRule" id="PRU01032"/>
    </source>
</evidence>
<dbReference type="PROSITE" id="PS51695">
    <property type="entry name" value="SEDOLISIN"/>
    <property type="match status" value="1"/>
</dbReference>
<feature type="binding site" evidence="8">
    <location>
        <position position="671"/>
    </location>
    <ligand>
        <name>Ca(2+)</name>
        <dbReference type="ChEBI" id="CHEBI:29108"/>
    </ligand>
</feature>
<evidence type="ECO:0000256" key="9">
    <source>
        <dbReference type="SAM" id="MobiDB-lite"/>
    </source>
</evidence>
<proteinExistence type="predicted"/>
<dbReference type="InterPro" id="IPR015366">
    <property type="entry name" value="S53_propep"/>
</dbReference>
<dbReference type="SMART" id="SM00944">
    <property type="entry name" value="Pro-kuma_activ"/>
    <property type="match status" value="1"/>
</dbReference>
<dbReference type="Pfam" id="PF09286">
    <property type="entry name" value="Pro-kuma_activ"/>
    <property type="match status" value="1"/>
</dbReference>
<evidence type="ECO:0000256" key="6">
    <source>
        <dbReference type="ARBA" id="ARBA00022837"/>
    </source>
</evidence>
<name>S3CZY4_OPHP1</name>
<reference evidence="12 13" key="1">
    <citation type="journal article" date="2013" name="BMC Genomics">
        <title>The genome and transcriptome of the pine saprophyte Ophiostoma piceae, and a comparison with the bark beetle-associated pine pathogen Grosmannia clavigera.</title>
        <authorList>
            <person name="Haridas S."/>
            <person name="Wang Y."/>
            <person name="Lim L."/>
            <person name="Massoumi Alamouti S."/>
            <person name="Jackman S."/>
            <person name="Docking R."/>
            <person name="Robertson G."/>
            <person name="Birol I."/>
            <person name="Bohlmann J."/>
            <person name="Breuil C."/>
        </authorList>
    </citation>
    <scope>NUCLEOTIDE SEQUENCE [LARGE SCALE GENOMIC DNA]</scope>
    <source>
        <strain evidence="12 13">UAMH 11346</strain>
    </source>
</reference>
<dbReference type="MEROPS" id="S53.007"/>
<keyword evidence="2 8" id="KW-0645">Protease</keyword>
<feature type="region of interest" description="Disordered" evidence="9">
    <location>
        <begin position="191"/>
        <end position="235"/>
    </location>
</feature>
<feature type="binding site" evidence="8">
    <location>
        <position position="650"/>
    </location>
    <ligand>
        <name>Ca(2+)</name>
        <dbReference type="ChEBI" id="CHEBI:29108"/>
    </ligand>
</feature>
<dbReference type="InterPro" id="IPR050819">
    <property type="entry name" value="Tripeptidyl-peptidase_I"/>
</dbReference>
<feature type="active site" description="Charge relay system" evidence="8">
    <location>
        <position position="330"/>
    </location>
</feature>
<dbReference type="GO" id="GO:0004252">
    <property type="term" value="F:serine-type endopeptidase activity"/>
    <property type="evidence" value="ECO:0007669"/>
    <property type="project" value="UniProtKB-UniRule"/>
</dbReference>
<accession>S3CZY4</accession>
<evidence type="ECO:0000256" key="7">
    <source>
        <dbReference type="ARBA" id="ARBA00023145"/>
    </source>
</evidence>
<keyword evidence="10" id="KW-0732">Signal</keyword>
<feature type="binding site" evidence="8">
    <location>
        <position position="669"/>
    </location>
    <ligand>
        <name>Ca(2+)</name>
        <dbReference type="ChEBI" id="CHEBI:29108"/>
    </ligand>
</feature>
<dbReference type="InterPro" id="IPR030400">
    <property type="entry name" value="Sedolisin_dom"/>
</dbReference>
<dbReference type="VEuPathDB" id="FungiDB:F503_02673"/>
<dbReference type="InterPro" id="IPR036852">
    <property type="entry name" value="Peptidase_S8/S53_dom_sf"/>
</dbReference>
<dbReference type="PANTHER" id="PTHR14218">
    <property type="entry name" value="PROTEASE S8 TRIPEPTIDYL PEPTIDASE I CLN2"/>
    <property type="match status" value="1"/>
</dbReference>
<feature type="signal peptide" evidence="10">
    <location>
        <begin position="1"/>
        <end position="22"/>
    </location>
</feature>
<organism evidence="12 13">
    <name type="scientific">Ophiostoma piceae (strain UAMH 11346)</name>
    <name type="common">Sap stain fungus</name>
    <dbReference type="NCBI Taxonomy" id="1262450"/>
    <lineage>
        <taxon>Eukaryota</taxon>
        <taxon>Fungi</taxon>
        <taxon>Dikarya</taxon>
        <taxon>Ascomycota</taxon>
        <taxon>Pezizomycotina</taxon>
        <taxon>Sordariomycetes</taxon>
        <taxon>Sordariomycetidae</taxon>
        <taxon>Ophiostomatales</taxon>
        <taxon>Ophiostomataceae</taxon>
        <taxon>Ophiostoma</taxon>
    </lineage>
</organism>
<comment type="subcellular location">
    <subcellularLocation>
        <location evidence="1">Secreted</location>
        <location evidence="1">Extracellular space</location>
    </subcellularLocation>
</comment>
<feature type="active site" description="Charge relay system" evidence="8">
    <location>
        <position position="609"/>
    </location>
</feature>
<dbReference type="GO" id="GO:0005576">
    <property type="term" value="C:extracellular region"/>
    <property type="evidence" value="ECO:0007669"/>
    <property type="project" value="UniProtKB-SubCell"/>
</dbReference>
<evidence type="ECO:0000259" key="11">
    <source>
        <dbReference type="PROSITE" id="PS51695"/>
    </source>
</evidence>
<keyword evidence="6 8" id="KW-0106">Calcium</keyword>
<dbReference type="CDD" id="cd04056">
    <property type="entry name" value="Peptidases_S53"/>
    <property type="match status" value="1"/>
</dbReference>
<feature type="domain" description="Peptidase S53" evidence="11">
    <location>
        <begin position="246"/>
        <end position="691"/>
    </location>
</feature>
<keyword evidence="3 8" id="KW-0479">Metal-binding</keyword>
<evidence type="ECO:0000256" key="3">
    <source>
        <dbReference type="ARBA" id="ARBA00022723"/>
    </source>
</evidence>
<evidence type="ECO:0000256" key="4">
    <source>
        <dbReference type="ARBA" id="ARBA00022801"/>
    </source>
</evidence>
<dbReference type="CDD" id="cd11377">
    <property type="entry name" value="Pro-peptidase_S53"/>
    <property type="match status" value="1"/>
</dbReference>
<feature type="binding site" evidence="8">
    <location>
        <position position="651"/>
    </location>
    <ligand>
        <name>Ca(2+)</name>
        <dbReference type="ChEBI" id="CHEBI:29108"/>
    </ligand>
</feature>
<comment type="cofactor">
    <cofactor evidence="8">
        <name>Ca(2+)</name>
        <dbReference type="ChEBI" id="CHEBI:29108"/>
    </cofactor>
    <text evidence="8">Binds 1 Ca(2+) ion per subunit.</text>
</comment>
<dbReference type="EMBL" id="KE148153">
    <property type="protein sequence ID" value="EPE06545.1"/>
    <property type="molecule type" value="Genomic_DNA"/>
</dbReference>
<evidence type="ECO:0000256" key="5">
    <source>
        <dbReference type="ARBA" id="ARBA00022825"/>
    </source>
</evidence>
<dbReference type="SUPFAM" id="SSF54897">
    <property type="entry name" value="Protease propeptides/inhibitors"/>
    <property type="match status" value="1"/>
</dbReference>
<dbReference type="GO" id="GO:0006508">
    <property type="term" value="P:proteolysis"/>
    <property type="evidence" value="ECO:0007669"/>
    <property type="project" value="UniProtKB-KW"/>
</dbReference>
<dbReference type="OrthoDB" id="409122at2759"/>
<evidence type="ECO:0000256" key="10">
    <source>
        <dbReference type="SAM" id="SignalP"/>
    </source>
</evidence>